<evidence type="ECO:0000313" key="4">
    <source>
        <dbReference type="Proteomes" id="UP001224392"/>
    </source>
</evidence>
<dbReference type="InterPro" id="IPR018476">
    <property type="entry name" value="GlyceroP-diester-Pdiesterase_M"/>
</dbReference>
<name>A0ABQ6LXC4_9GAMM</name>
<keyword evidence="1" id="KW-0472">Membrane</keyword>
<dbReference type="Gene3D" id="3.20.20.190">
    <property type="entry name" value="Phosphatidylinositol (PI) phosphodiesterase"/>
    <property type="match status" value="1"/>
</dbReference>
<dbReference type="Proteomes" id="UP001224392">
    <property type="component" value="Unassembled WGS sequence"/>
</dbReference>
<keyword evidence="4" id="KW-1185">Reference proteome</keyword>
<evidence type="ECO:0000256" key="1">
    <source>
        <dbReference type="SAM" id="Phobius"/>
    </source>
</evidence>
<reference evidence="3 4" key="1">
    <citation type="submission" date="2023-04" db="EMBL/GenBank/DDBJ databases">
        <title>Marinobulbifer ophiurae gen. nov., sp. Nov., isolate from tissue of brittle star Ophioplocus japonicus.</title>
        <authorList>
            <person name="Kawano K."/>
            <person name="Sawayama S."/>
            <person name="Nakagawa S."/>
        </authorList>
    </citation>
    <scope>NUCLEOTIDE SEQUENCE [LARGE SCALE GENOMIC DNA]</scope>
    <source>
        <strain evidence="3 4">NKW57</strain>
    </source>
</reference>
<dbReference type="SUPFAM" id="SSF51695">
    <property type="entry name" value="PLC-like phosphodiesterases"/>
    <property type="match status" value="1"/>
</dbReference>
<dbReference type="InterPro" id="IPR030395">
    <property type="entry name" value="GP_PDE_dom"/>
</dbReference>
<accession>A0ABQ6LXC4</accession>
<dbReference type="EMBL" id="BSYJ01000002">
    <property type="protein sequence ID" value="GMG86756.1"/>
    <property type="molecule type" value="Genomic_DNA"/>
</dbReference>
<feature type="transmembrane region" description="Helical" evidence="1">
    <location>
        <begin position="127"/>
        <end position="146"/>
    </location>
</feature>
<feature type="transmembrane region" description="Helical" evidence="1">
    <location>
        <begin position="66"/>
        <end position="92"/>
    </location>
</feature>
<feature type="transmembrane region" description="Helical" evidence="1">
    <location>
        <begin position="332"/>
        <end position="351"/>
    </location>
</feature>
<evidence type="ECO:0000313" key="3">
    <source>
        <dbReference type="EMBL" id="GMG86756.1"/>
    </source>
</evidence>
<comment type="caution">
    <text evidence="3">The sequence shown here is derived from an EMBL/GenBank/DDBJ whole genome shotgun (WGS) entry which is preliminary data.</text>
</comment>
<keyword evidence="1" id="KW-0812">Transmembrane</keyword>
<feature type="transmembrane region" description="Helical" evidence="1">
    <location>
        <begin position="265"/>
        <end position="293"/>
    </location>
</feature>
<keyword evidence="1" id="KW-1133">Transmembrane helix</keyword>
<feature type="transmembrane region" description="Helical" evidence="1">
    <location>
        <begin position="162"/>
        <end position="190"/>
    </location>
</feature>
<dbReference type="PANTHER" id="PTHR46211">
    <property type="entry name" value="GLYCEROPHOSPHORYL DIESTER PHOSPHODIESTERASE"/>
    <property type="match status" value="1"/>
</dbReference>
<feature type="transmembrane region" description="Helical" evidence="1">
    <location>
        <begin position="21"/>
        <end position="46"/>
    </location>
</feature>
<dbReference type="Pfam" id="PF10110">
    <property type="entry name" value="GPDPase_memb"/>
    <property type="match status" value="1"/>
</dbReference>
<sequence>MAAALAHDFRVSWQQLLKTHLLYELIAAILLVPVGALLLNLVLWLLGNPALTDEDILLFALNPLGAVVLVAVITLGVAIFSLRNLALIWIGYRAAHNHRSNYILALTFVNHHFWGVVRYVGVVVFRVGLRVVPYLLLCAATVYLLLDQYDINYYLSERPPEFWWALGLIVLFTVVLLWKLWGLLISWIFALPLVTFRGKKPAAALAHSETLTRGYRIEITAFLLAWLAFAVLVYLLSYGLFGVLVHWGTSVFFLSGSESWTASAALVLLMILGALINWSASFVVTASYCLLIARLYMQFRIRHYGQPKAINTKPATNFTRVLLSRIFPRRRFTGIHIFAGLLVALGFASAISAELFGNLKPEDRVGIIAHRGASYDAPENTLAAIELALQQGADTIEIDVQQTLSGEILVIHDRDLKKVSGADTQVRDLTADDLARFDVGAWKGISYAGERIPTLQQVLDAVKGRAQLFVELKYYGHEQGFEQGVLALLDGTGMQDSAHIISLNPRGLAAVRALDDGYQLGLLTSVKLGRMLDMDVDFFLVNRVMATRGLVKAAQKRGKRLVVWTINDDVEMSAMISRGVDGIITDRPDLARHVLDRRRELTLAQRALVGFAEVFDRSIDLPEWLEAD</sequence>
<dbReference type="PROSITE" id="PS51704">
    <property type="entry name" value="GP_PDE"/>
    <property type="match status" value="1"/>
</dbReference>
<feature type="domain" description="GP-PDE" evidence="2">
    <location>
        <begin position="365"/>
        <end position="595"/>
    </location>
</feature>
<feature type="transmembrane region" description="Helical" evidence="1">
    <location>
        <begin position="221"/>
        <end position="245"/>
    </location>
</feature>
<dbReference type="Pfam" id="PF03009">
    <property type="entry name" value="GDPD"/>
    <property type="match status" value="1"/>
</dbReference>
<gene>
    <name evidence="3" type="ORF">MNKW57_10770</name>
</gene>
<proteinExistence type="predicted"/>
<evidence type="ECO:0000259" key="2">
    <source>
        <dbReference type="PROSITE" id="PS51704"/>
    </source>
</evidence>
<organism evidence="3 4">
    <name type="scientific">Biformimicrobium ophioploci</name>
    <dbReference type="NCBI Taxonomy" id="3036711"/>
    <lineage>
        <taxon>Bacteria</taxon>
        <taxon>Pseudomonadati</taxon>
        <taxon>Pseudomonadota</taxon>
        <taxon>Gammaproteobacteria</taxon>
        <taxon>Cellvibrionales</taxon>
        <taxon>Microbulbiferaceae</taxon>
        <taxon>Biformimicrobium</taxon>
    </lineage>
</organism>
<dbReference type="InterPro" id="IPR017946">
    <property type="entry name" value="PLC-like_Pdiesterase_TIM-brl"/>
</dbReference>
<dbReference type="PANTHER" id="PTHR46211:SF14">
    <property type="entry name" value="GLYCEROPHOSPHODIESTER PHOSPHODIESTERASE"/>
    <property type="match status" value="1"/>
</dbReference>
<protein>
    <recommendedName>
        <fullName evidence="2">GP-PDE domain-containing protein</fullName>
    </recommendedName>
</protein>